<name>A0A6M4AUK4_9SPHN</name>
<comment type="subcellular location">
    <subcellularLocation>
        <location evidence="1">Membrane</location>
        <topology evidence="1">Multi-pass membrane protein</topology>
    </subcellularLocation>
</comment>
<feature type="transmembrane region" description="Helical" evidence="5">
    <location>
        <begin position="244"/>
        <end position="262"/>
    </location>
</feature>
<feature type="transmembrane region" description="Helical" evidence="5">
    <location>
        <begin position="87"/>
        <end position="107"/>
    </location>
</feature>
<keyword evidence="8" id="KW-1185">Reference proteome</keyword>
<sequence>MFDGIIRWSPGQATLLRRLILFVSFLLSGGNPLFPRIPIAAIMLVLIFLLQGFRMGLRREMFGIGIVILAMGIIAIIGSQQLITDAFIIRMTNFVLGALLLGVYLELPRKRFVDDVYPILKIMTVQAMLTVVLGTFFPGFFATATYIDLDYKTIGWIFTYHNATGAYDAVVRANGIFFEPGVFQLYLNLFLFMATFVRHDKVGILMGLIGVLCTQSTIGVVIAMIMMIIYYMKYLKELSFPTKLLITALAPFALIPMLFVVLSNVNNKLSGELQGSSWARQYDLNTGLAVAANYPLFGIGFEYERYYKEAQQFGYKETQLDSNSIATRANSNGLLNTLFSVGVPLALIFFYGLFNQMFFQQRLLVAILMFMSLTTQHLIFLPFLLMFVYSGLLLRPISVSNAHWQALRSGRLESV</sequence>
<keyword evidence="2 5" id="KW-0812">Transmembrane</keyword>
<dbReference type="GO" id="GO:0016020">
    <property type="term" value="C:membrane"/>
    <property type="evidence" value="ECO:0007669"/>
    <property type="project" value="UniProtKB-SubCell"/>
</dbReference>
<feature type="transmembrane region" description="Helical" evidence="5">
    <location>
        <begin position="204"/>
        <end position="232"/>
    </location>
</feature>
<gene>
    <name evidence="7" type="ORF">GV829_10230</name>
</gene>
<feature type="transmembrane region" description="Helical" evidence="5">
    <location>
        <begin position="334"/>
        <end position="354"/>
    </location>
</feature>
<accession>A0A6M4AUK4</accession>
<feature type="transmembrane region" description="Helical" evidence="5">
    <location>
        <begin position="366"/>
        <end position="389"/>
    </location>
</feature>
<dbReference type="Proteomes" id="UP000503018">
    <property type="component" value="Chromosome"/>
</dbReference>
<dbReference type="InterPro" id="IPR007016">
    <property type="entry name" value="O-antigen_ligase-rel_domated"/>
</dbReference>
<dbReference type="Pfam" id="PF04932">
    <property type="entry name" value="Wzy_C"/>
    <property type="match status" value="1"/>
</dbReference>
<dbReference type="EMBL" id="CP053015">
    <property type="protein sequence ID" value="QJQ32773.1"/>
    <property type="molecule type" value="Genomic_DNA"/>
</dbReference>
<feature type="transmembrane region" description="Helical" evidence="5">
    <location>
        <begin position="119"/>
        <end position="141"/>
    </location>
</feature>
<evidence type="ECO:0000259" key="6">
    <source>
        <dbReference type="Pfam" id="PF04932"/>
    </source>
</evidence>
<evidence type="ECO:0000313" key="8">
    <source>
        <dbReference type="Proteomes" id="UP000503018"/>
    </source>
</evidence>
<evidence type="ECO:0000256" key="4">
    <source>
        <dbReference type="ARBA" id="ARBA00023136"/>
    </source>
</evidence>
<feature type="transmembrane region" description="Helical" evidence="5">
    <location>
        <begin position="62"/>
        <end position="81"/>
    </location>
</feature>
<evidence type="ECO:0000256" key="3">
    <source>
        <dbReference type="ARBA" id="ARBA00022989"/>
    </source>
</evidence>
<proteinExistence type="predicted"/>
<evidence type="ECO:0000256" key="1">
    <source>
        <dbReference type="ARBA" id="ARBA00004141"/>
    </source>
</evidence>
<reference evidence="7 8" key="1">
    <citation type="submission" date="2020-01" db="EMBL/GenBank/DDBJ databases">
        <title>Sphingomonas sp. strain CSW-10.</title>
        <authorList>
            <person name="Chen W.-M."/>
        </authorList>
    </citation>
    <scope>NUCLEOTIDE SEQUENCE [LARGE SCALE GENOMIC DNA]</scope>
    <source>
        <strain evidence="7 8">CSW-10</strain>
    </source>
</reference>
<feature type="transmembrane region" description="Helical" evidence="5">
    <location>
        <begin position="176"/>
        <end position="197"/>
    </location>
</feature>
<evidence type="ECO:0000313" key="7">
    <source>
        <dbReference type="EMBL" id="QJQ32773.1"/>
    </source>
</evidence>
<dbReference type="AlphaFoldDB" id="A0A6M4AUK4"/>
<organism evidence="7 8">
    <name type="scientific">Sphingomonas lacunae</name>
    <dbReference type="NCBI Taxonomy" id="2698828"/>
    <lineage>
        <taxon>Bacteria</taxon>
        <taxon>Pseudomonadati</taxon>
        <taxon>Pseudomonadota</taxon>
        <taxon>Alphaproteobacteria</taxon>
        <taxon>Sphingomonadales</taxon>
        <taxon>Sphingomonadaceae</taxon>
        <taxon>Sphingomonas</taxon>
    </lineage>
</organism>
<keyword evidence="3 5" id="KW-1133">Transmembrane helix</keyword>
<evidence type="ECO:0000256" key="5">
    <source>
        <dbReference type="SAM" id="Phobius"/>
    </source>
</evidence>
<feature type="domain" description="O-antigen ligase-related" evidence="6">
    <location>
        <begin position="204"/>
        <end position="350"/>
    </location>
</feature>
<dbReference type="KEGG" id="slan:GV829_10230"/>
<evidence type="ECO:0000256" key="2">
    <source>
        <dbReference type="ARBA" id="ARBA00022692"/>
    </source>
</evidence>
<feature type="transmembrane region" description="Helical" evidence="5">
    <location>
        <begin position="33"/>
        <end position="50"/>
    </location>
</feature>
<dbReference type="RefSeq" id="WP_169946368.1">
    <property type="nucleotide sequence ID" value="NZ_CP053015.1"/>
</dbReference>
<keyword evidence="4 5" id="KW-0472">Membrane</keyword>
<protein>
    <recommendedName>
        <fullName evidence="6">O-antigen ligase-related domain-containing protein</fullName>
    </recommendedName>
</protein>